<dbReference type="EMBL" id="JMQC01000008">
    <property type="protein sequence ID" value="KFN02074.1"/>
    <property type="molecule type" value="Genomic_DNA"/>
</dbReference>
<dbReference type="InterPro" id="IPR036615">
    <property type="entry name" value="Mur_ligase_C_dom_sf"/>
</dbReference>
<evidence type="ECO:0000313" key="1">
    <source>
        <dbReference type="EMBL" id="KFN02074.1"/>
    </source>
</evidence>
<accession>A0A090YTC0</accession>
<keyword evidence="1" id="KW-0436">Ligase</keyword>
<gene>
    <name evidence="1" type="ORF">DJ93_4639</name>
</gene>
<dbReference type="RefSeq" id="WP_181969210.1">
    <property type="nucleotide sequence ID" value="NZ_JMQC01000008.1"/>
</dbReference>
<protein>
    <submittedName>
        <fullName evidence="1">Putative uDP-N-acetylmuramoylalanyl-D-glutamyl-2, 6-diaminopimelate--D-alanyl-D-alanyl ligase</fullName>
    </submittedName>
</protein>
<dbReference type="PATRIC" id="fig|1405.8.peg.4778"/>
<comment type="caution">
    <text evidence="1">The sequence shown here is derived from an EMBL/GenBank/DDBJ whole genome shotgun (WGS) entry which is preliminary data.</text>
</comment>
<organism evidence="1 2">
    <name type="scientific">Bacillus clarus</name>
    <dbReference type="NCBI Taxonomy" id="2338372"/>
    <lineage>
        <taxon>Bacteria</taxon>
        <taxon>Bacillati</taxon>
        <taxon>Bacillota</taxon>
        <taxon>Bacilli</taxon>
        <taxon>Bacillales</taxon>
        <taxon>Bacillaceae</taxon>
        <taxon>Bacillus</taxon>
        <taxon>Bacillus cereus group</taxon>
    </lineage>
</organism>
<proteinExistence type="predicted"/>
<dbReference type="Gene3D" id="3.90.190.20">
    <property type="entry name" value="Mur ligase, C-terminal domain"/>
    <property type="match status" value="1"/>
</dbReference>
<dbReference type="GO" id="GO:0016881">
    <property type="term" value="F:acid-amino acid ligase activity"/>
    <property type="evidence" value="ECO:0007669"/>
    <property type="project" value="InterPro"/>
</dbReference>
<dbReference type="Proteomes" id="UP000029389">
    <property type="component" value="Unassembled WGS sequence"/>
</dbReference>
<reference evidence="1 2" key="1">
    <citation type="submission" date="2014-04" db="EMBL/GenBank/DDBJ databases">
        <authorList>
            <person name="Bishop-Lilly K.A."/>
            <person name="Broomall S.M."/>
            <person name="Chain P.S."/>
            <person name="Chertkov O."/>
            <person name="Coyne S.R."/>
            <person name="Daligault H.E."/>
            <person name="Davenport K.W."/>
            <person name="Erkkila T."/>
            <person name="Frey K.G."/>
            <person name="Gibbons H.S."/>
            <person name="Gu W."/>
            <person name="Jaissle J."/>
            <person name="Johnson S.L."/>
            <person name="Koroleva G.I."/>
            <person name="Ladner J.T."/>
            <person name="Lo C.-C."/>
            <person name="Minogue T.D."/>
            <person name="Munk C."/>
            <person name="Palacios G.F."/>
            <person name="Redden C.L."/>
            <person name="Rosenzweig C.N."/>
            <person name="Scholz M.B."/>
            <person name="Teshima H."/>
            <person name="Xu Y."/>
        </authorList>
    </citation>
    <scope>NUCLEOTIDE SEQUENCE [LARGE SCALE GENOMIC DNA]</scope>
    <source>
        <strain evidence="1 2">BHP</strain>
    </source>
</reference>
<dbReference type="AlphaFoldDB" id="A0A090YTC0"/>
<name>A0A090YTC0_9BACI</name>
<sequence length="57" mass="6340">MIQKKLRELEESIGGEGLDTAFYNLSIKGVCIDSKNDIVLLKGSRGMALEEIVQSWI</sequence>
<evidence type="ECO:0000313" key="2">
    <source>
        <dbReference type="Proteomes" id="UP000029389"/>
    </source>
</evidence>